<gene>
    <name evidence="3" type="ORF">B0A73_21395</name>
    <name evidence="2" type="ORF">IW18_09220</name>
</gene>
<dbReference type="EMBL" id="MUGX01000036">
    <property type="protein sequence ID" value="OXA84032.1"/>
    <property type="molecule type" value="Genomic_DNA"/>
</dbReference>
<reference evidence="3 5" key="2">
    <citation type="submission" date="2016-11" db="EMBL/GenBank/DDBJ databases">
        <title>Whole genomes of Flavobacteriaceae.</title>
        <authorList>
            <person name="Stine C."/>
            <person name="Li C."/>
            <person name="Tadesse D."/>
        </authorList>
    </citation>
    <scope>NUCLEOTIDE SEQUENCE [LARGE SCALE GENOMIC DNA]</scope>
    <source>
        <strain evidence="3 5">ATCC 51468</strain>
    </source>
</reference>
<accession>A0A0D0EEP8</accession>
<proteinExistence type="predicted"/>
<keyword evidence="1" id="KW-1133">Transmembrane helix</keyword>
<keyword evidence="1" id="KW-0472">Membrane</keyword>
<dbReference type="Proteomes" id="UP000032061">
    <property type="component" value="Unassembled WGS sequence"/>
</dbReference>
<feature type="transmembrane region" description="Helical" evidence="1">
    <location>
        <begin position="7"/>
        <end position="25"/>
    </location>
</feature>
<reference evidence="2 4" key="1">
    <citation type="submission" date="2015-01" db="EMBL/GenBank/DDBJ databases">
        <title>Genome of Flavobacterium hibernum DSM 12611.</title>
        <authorList>
            <person name="Stropko S.J."/>
            <person name="Pipes S.E."/>
            <person name="Newman J.D."/>
        </authorList>
    </citation>
    <scope>NUCLEOTIDE SEQUENCE [LARGE SCALE GENOMIC DNA]</scope>
    <source>
        <strain evidence="2 4">DSM 12611</strain>
    </source>
</reference>
<keyword evidence="5" id="KW-1185">Reference proteome</keyword>
<comment type="caution">
    <text evidence="2">The sequence shown here is derived from an EMBL/GenBank/DDBJ whole genome shotgun (WGS) entry which is preliminary data.</text>
</comment>
<dbReference type="SUPFAM" id="SSF55961">
    <property type="entry name" value="Bet v1-like"/>
    <property type="match status" value="1"/>
</dbReference>
<sequence length="179" mass="20220">MGILKKILVILILIVAIVLVAAYFMPKNYAIEREITINKPVDTVFNYVKYLKNQNQFSVWANIDPKMKSTYKGTDGTVGSISAWESEVKEVGVGEQEITNITEGKRIDFALRFKKPMEDTAVGFMSTESVTANQTKVKWGISGVMPYPMNIMLPMMKMDQMIGNDLQKGLENLKDKLEK</sequence>
<dbReference type="RefSeq" id="WP_041517316.1">
    <property type="nucleotide sequence ID" value="NZ_JPRK01000008.1"/>
</dbReference>
<dbReference type="InterPro" id="IPR019587">
    <property type="entry name" value="Polyketide_cyclase/dehydratase"/>
</dbReference>
<evidence type="ECO:0000313" key="3">
    <source>
        <dbReference type="EMBL" id="OXA84032.1"/>
    </source>
</evidence>
<protein>
    <submittedName>
        <fullName evidence="2">Polyketide cyclase</fullName>
    </submittedName>
</protein>
<dbReference type="Proteomes" id="UP000198302">
    <property type="component" value="Unassembled WGS sequence"/>
</dbReference>
<dbReference type="InterPro" id="IPR023393">
    <property type="entry name" value="START-like_dom_sf"/>
</dbReference>
<name>A0A0D0EEP8_9FLAO</name>
<evidence type="ECO:0000256" key="1">
    <source>
        <dbReference type="SAM" id="Phobius"/>
    </source>
</evidence>
<organism evidence="2 4">
    <name type="scientific">Flavobacterium hibernum</name>
    <dbReference type="NCBI Taxonomy" id="37752"/>
    <lineage>
        <taxon>Bacteria</taxon>
        <taxon>Pseudomonadati</taxon>
        <taxon>Bacteroidota</taxon>
        <taxon>Flavobacteriia</taxon>
        <taxon>Flavobacteriales</taxon>
        <taxon>Flavobacteriaceae</taxon>
        <taxon>Flavobacterium</taxon>
    </lineage>
</organism>
<dbReference type="EMBL" id="JPRK01000008">
    <property type="protein sequence ID" value="KIO52729.1"/>
    <property type="molecule type" value="Genomic_DNA"/>
</dbReference>
<dbReference type="OrthoDB" id="9807923at2"/>
<evidence type="ECO:0000313" key="5">
    <source>
        <dbReference type="Proteomes" id="UP000198302"/>
    </source>
</evidence>
<dbReference type="AlphaFoldDB" id="A0A0D0EEP8"/>
<dbReference type="CDD" id="cd07818">
    <property type="entry name" value="SRPBCC_1"/>
    <property type="match status" value="1"/>
</dbReference>
<dbReference type="Gene3D" id="3.30.530.20">
    <property type="match status" value="1"/>
</dbReference>
<keyword evidence="1" id="KW-0812">Transmembrane</keyword>
<evidence type="ECO:0000313" key="2">
    <source>
        <dbReference type="EMBL" id="KIO52729.1"/>
    </source>
</evidence>
<evidence type="ECO:0000313" key="4">
    <source>
        <dbReference type="Proteomes" id="UP000032061"/>
    </source>
</evidence>
<dbReference type="Pfam" id="PF10604">
    <property type="entry name" value="Polyketide_cyc2"/>
    <property type="match status" value="1"/>
</dbReference>